<comment type="caution">
    <text evidence="1">The sequence shown here is derived from an EMBL/GenBank/DDBJ whole genome shotgun (WGS) entry which is preliminary data.</text>
</comment>
<evidence type="ECO:0000313" key="1">
    <source>
        <dbReference type="EMBL" id="EMS81053.1"/>
    </source>
</evidence>
<proteinExistence type="predicted"/>
<dbReference type="PATRIC" id="fig|1286635.3.peg.205"/>
<dbReference type="EMBL" id="APJX01000001">
    <property type="protein sequence ID" value="EMS81053.1"/>
    <property type="molecule type" value="Genomic_DNA"/>
</dbReference>
<dbReference type="OrthoDB" id="9802752at2"/>
<name>S0G111_9BACT</name>
<dbReference type="PANTHER" id="PTHR35810:SF1">
    <property type="entry name" value="CYTOPLASMIC PROTEIN"/>
    <property type="match status" value="1"/>
</dbReference>
<dbReference type="AlphaFoldDB" id="S0G111"/>
<evidence type="ECO:0000313" key="2">
    <source>
        <dbReference type="Proteomes" id="UP000014216"/>
    </source>
</evidence>
<protein>
    <submittedName>
        <fullName evidence="1">Virulence protein</fullName>
    </submittedName>
</protein>
<organism evidence="1 2">
    <name type="scientific">Desulfotignum phosphitoxidans DSM 13687</name>
    <dbReference type="NCBI Taxonomy" id="1286635"/>
    <lineage>
        <taxon>Bacteria</taxon>
        <taxon>Pseudomonadati</taxon>
        <taxon>Thermodesulfobacteriota</taxon>
        <taxon>Desulfobacteria</taxon>
        <taxon>Desulfobacterales</taxon>
        <taxon>Desulfobacteraceae</taxon>
        <taxon>Desulfotignum</taxon>
    </lineage>
</organism>
<accession>S0G111</accession>
<sequence>MAEDRQDIIIYNTVDGKAAVSLYAKDSMVWMNQSQLAELFDTSMPNISIHISNILKEKELDENSVVKNYLTTAA</sequence>
<dbReference type="RefSeq" id="WP_006963694.1">
    <property type="nucleotide sequence ID" value="NZ_APJX01000001.1"/>
</dbReference>
<dbReference type="PANTHER" id="PTHR35810">
    <property type="entry name" value="CYTOPLASMIC PROTEIN-RELATED"/>
    <property type="match status" value="1"/>
</dbReference>
<gene>
    <name evidence="1" type="ORF">Dpo_1c01840</name>
</gene>
<dbReference type="Proteomes" id="UP000014216">
    <property type="component" value="Unassembled WGS sequence"/>
</dbReference>
<keyword evidence="2" id="KW-1185">Reference proteome</keyword>
<reference evidence="1 2" key="1">
    <citation type="journal article" date="2013" name="Genome Announc.">
        <title>Draft Genome Sequence of Desulfotignum phosphitoxidans DSM 13687 Strain FiPS-3.</title>
        <authorList>
            <person name="Poehlein A."/>
            <person name="Daniel R."/>
            <person name="Simeonova D.D."/>
        </authorList>
    </citation>
    <scope>NUCLEOTIDE SEQUENCE [LARGE SCALE GENOMIC DNA]</scope>
    <source>
        <strain evidence="1 2">DSM 13687</strain>
    </source>
</reference>